<dbReference type="AlphaFoldDB" id="A0A318HF67"/>
<keyword evidence="3" id="KW-1185">Reference proteome</keyword>
<comment type="caution">
    <text evidence="2">The sequence shown here is derived from an EMBL/GenBank/DDBJ whole genome shotgun (WGS) entry which is preliminary data.</text>
</comment>
<keyword evidence="1" id="KW-0472">Membrane</keyword>
<proteinExistence type="predicted"/>
<evidence type="ECO:0000313" key="2">
    <source>
        <dbReference type="EMBL" id="PXX07840.1"/>
    </source>
</evidence>
<feature type="transmembrane region" description="Helical" evidence="1">
    <location>
        <begin position="37"/>
        <end position="57"/>
    </location>
</feature>
<evidence type="ECO:0000256" key="1">
    <source>
        <dbReference type="SAM" id="Phobius"/>
    </source>
</evidence>
<reference evidence="2 3" key="2">
    <citation type="submission" date="2018-06" db="EMBL/GenBank/DDBJ databases">
        <title>Sequencing of bacterial isolates from soil warming experiment in Harvard Forest, Massachusetts, USA.</title>
        <authorList>
            <person name="Deangelis K.PhD."/>
        </authorList>
    </citation>
    <scope>NUCLEOTIDE SEQUENCE [LARGE SCALE GENOMIC DNA]</scope>
    <source>
        <strain evidence="2 3">GAS496</strain>
    </source>
</reference>
<sequence length="102" mass="10543">MTALYLHDLAVLDHVGQPRQSAEPPHPETTPDKWDSLVARIALSVIGVAAVAGVVGLGSSTLAVQQAPAGQVAVPSPTRPAAIPGHRGLPVKRLPVLPNVDR</sequence>
<name>A0A318HF67_9MYCO</name>
<accession>A0A318HF67</accession>
<dbReference type="EMBL" id="QJJU01000010">
    <property type="protein sequence ID" value="PXX07840.1"/>
    <property type="molecule type" value="Genomic_DNA"/>
</dbReference>
<keyword evidence="1" id="KW-1133">Transmembrane helix</keyword>
<evidence type="ECO:0000313" key="3">
    <source>
        <dbReference type="Proteomes" id="UP000247781"/>
    </source>
</evidence>
<protein>
    <submittedName>
        <fullName evidence="2">Uncharacterized protein</fullName>
    </submittedName>
</protein>
<gene>
    <name evidence="2" type="ORF">C8E89_110226</name>
</gene>
<dbReference type="Proteomes" id="UP000247781">
    <property type="component" value="Unassembled WGS sequence"/>
</dbReference>
<reference evidence="3" key="1">
    <citation type="submission" date="2018-05" db="EMBL/GenBank/DDBJ databases">
        <authorList>
            <person name="Deangelis K."/>
            <person name="Huntemann M."/>
            <person name="Clum A."/>
            <person name="Pillay M."/>
            <person name="Palaniappan K."/>
            <person name="Varghese N."/>
            <person name="Mikhailova N."/>
            <person name="Stamatis D."/>
            <person name="Reddy T."/>
            <person name="Daum C."/>
            <person name="Shapiro N."/>
            <person name="Ivanova N."/>
            <person name="Kyrpides N."/>
            <person name="Woyke T."/>
        </authorList>
    </citation>
    <scope>NUCLEOTIDE SEQUENCE [LARGE SCALE GENOMIC DNA]</scope>
    <source>
        <strain evidence="3">GAS496</strain>
    </source>
</reference>
<keyword evidence="1" id="KW-0812">Transmembrane</keyword>
<organism evidence="2 3">
    <name type="scientific">Mycolicibacterium moriokaense</name>
    <dbReference type="NCBI Taxonomy" id="39691"/>
    <lineage>
        <taxon>Bacteria</taxon>
        <taxon>Bacillati</taxon>
        <taxon>Actinomycetota</taxon>
        <taxon>Actinomycetes</taxon>
        <taxon>Mycobacteriales</taxon>
        <taxon>Mycobacteriaceae</taxon>
        <taxon>Mycolicibacterium</taxon>
    </lineage>
</organism>